<evidence type="ECO:0000256" key="7">
    <source>
        <dbReference type="ARBA" id="ARBA00022490"/>
    </source>
</evidence>
<dbReference type="Proteomes" id="UP000721415">
    <property type="component" value="Unassembled WGS sequence"/>
</dbReference>
<proteinExistence type="inferred from homology"/>
<keyword evidence="8 16" id="KW-0328">Glycosyltransferase</keyword>
<protein>
    <recommendedName>
        <fullName evidence="16">Hypoxanthine phosphoribosyltransferase</fullName>
        <ecNumber evidence="16">2.4.2.8</ecNumber>
    </recommendedName>
</protein>
<dbReference type="RefSeq" id="WP_197115401.1">
    <property type="nucleotide sequence ID" value="NZ_JACBXQ010000003.1"/>
</dbReference>
<keyword evidence="19" id="KW-1185">Reference proteome</keyword>
<dbReference type="GO" id="GO:0016757">
    <property type="term" value="F:glycosyltransferase activity"/>
    <property type="evidence" value="ECO:0007669"/>
    <property type="project" value="UniProtKB-KW"/>
</dbReference>
<evidence type="ECO:0000256" key="1">
    <source>
        <dbReference type="ARBA" id="ARBA00001946"/>
    </source>
</evidence>
<evidence type="ECO:0000256" key="10">
    <source>
        <dbReference type="ARBA" id="ARBA00022723"/>
    </source>
</evidence>
<reference evidence="18 19" key="1">
    <citation type="submission" date="2020-07" db="EMBL/GenBank/DDBJ databases">
        <title>Facklamia lactis sp. nov., isolated from raw milk.</title>
        <authorList>
            <person name="Doll E.V."/>
            <person name="Huptas C."/>
            <person name="Staib L."/>
            <person name="Wenning M."/>
            <person name="Scherer S."/>
        </authorList>
    </citation>
    <scope>NUCLEOTIDE SEQUENCE [LARGE SCALE GENOMIC DNA]</scope>
    <source>
        <strain evidence="18 19">DSM 111018</strain>
    </source>
</reference>
<dbReference type="Pfam" id="PF00156">
    <property type="entry name" value="Pribosyltran"/>
    <property type="match status" value="1"/>
</dbReference>
<evidence type="ECO:0000256" key="11">
    <source>
        <dbReference type="ARBA" id="ARBA00022726"/>
    </source>
</evidence>
<evidence type="ECO:0000256" key="16">
    <source>
        <dbReference type="RuleBase" id="RU364099"/>
    </source>
</evidence>
<comment type="catalytic activity">
    <reaction evidence="15">
        <text>IMP + diphosphate = hypoxanthine + 5-phospho-alpha-D-ribose 1-diphosphate</text>
        <dbReference type="Rhea" id="RHEA:17973"/>
        <dbReference type="ChEBI" id="CHEBI:17368"/>
        <dbReference type="ChEBI" id="CHEBI:33019"/>
        <dbReference type="ChEBI" id="CHEBI:58017"/>
        <dbReference type="ChEBI" id="CHEBI:58053"/>
        <dbReference type="EC" id="2.4.2.8"/>
    </reaction>
    <physiologicalReaction direction="right-to-left" evidence="15">
        <dbReference type="Rhea" id="RHEA:17975"/>
    </physiologicalReaction>
</comment>
<comment type="similarity">
    <text evidence="6 16">Belongs to the purine/pyrimidine phosphoribosyltransferase family.</text>
</comment>
<comment type="subcellular location">
    <subcellularLocation>
        <location evidence="3 16">Cytoplasm</location>
    </subcellularLocation>
</comment>
<evidence type="ECO:0000256" key="13">
    <source>
        <dbReference type="ARBA" id="ARBA00022842"/>
    </source>
</evidence>
<evidence type="ECO:0000259" key="17">
    <source>
        <dbReference type="Pfam" id="PF00156"/>
    </source>
</evidence>
<evidence type="ECO:0000256" key="5">
    <source>
        <dbReference type="ARBA" id="ARBA00004676"/>
    </source>
</evidence>
<dbReference type="CDD" id="cd06223">
    <property type="entry name" value="PRTases_typeI"/>
    <property type="match status" value="1"/>
</dbReference>
<comment type="pathway">
    <text evidence="4 16">Purine metabolism; IMP biosynthesis via salvage pathway; IMP from hypoxanthine: step 1/1.</text>
</comment>
<comment type="catalytic activity">
    <reaction evidence="14">
        <text>GMP + diphosphate = guanine + 5-phospho-alpha-D-ribose 1-diphosphate</text>
        <dbReference type="Rhea" id="RHEA:25424"/>
        <dbReference type="ChEBI" id="CHEBI:16235"/>
        <dbReference type="ChEBI" id="CHEBI:33019"/>
        <dbReference type="ChEBI" id="CHEBI:58017"/>
        <dbReference type="ChEBI" id="CHEBI:58115"/>
        <dbReference type="EC" id="2.4.2.8"/>
    </reaction>
    <physiologicalReaction direction="right-to-left" evidence="14">
        <dbReference type="Rhea" id="RHEA:25426"/>
    </physiologicalReaction>
</comment>
<keyword evidence="10 16" id="KW-0479">Metal-binding</keyword>
<keyword evidence="9 16" id="KW-0808">Transferase</keyword>
<dbReference type="PANTHER" id="PTHR43340:SF1">
    <property type="entry name" value="HYPOXANTHINE PHOSPHORIBOSYLTRANSFERASE"/>
    <property type="match status" value="1"/>
</dbReference>
<evidence type="ECO:0000313" key="18">
    <source>
        <dbReference type="EMBL" id="MBG9986485.1"/>
    </source>
</evidence>
<evidence type="ECO:0000256" key="6">
    <source>
        <dbReference type="ARBA" id="ARBA00008391"/>
    </source>
</evidence>
<evidence type="ECO:0000256" key="15">
    <source>
        <dbReference type="ARBA" id="ARBA00049402"/>
    </source>
</evidence>
<accession>A0ABS0LQP8</accession>
<keyword evidence="7 16" id="KW-0963">Cytoplasm</keyword>
<evidence type="ECO:0000313" key="19">
    <source>
        <dbReference type="Proteomes" id="UP000721415"/>
    </source>
</evidence>
<evidence type="ECO:0000256" key="8">
    <source>
        <dbReference type="ARBA" id="ARBA00022676"/>
    </source>
</evidence>
<dbReference type="Gene3D" id="3.40.50.2020">
    <property type="match status" value="1"/>
</dbReference>
<dbReference type="InterPro" id="IPR000836">
    <property type="entry name" value="PRTase_dom"/>
</dbReference>
<keyword evidence="11 16" id="KW-0660">Purine salvage</keyword>
<comment type="caution">
    <text evidence="18">The sequence shown here is derived from an EMBL/GenBank/DDBJ whole genome shotgun (WGS) entry which is preliminary data.</text>
</comment>
<dbReference type="SUPFAM" id="SSF53271">
    <property type="entry name" value="PRTase-like"/>
    <property type="match status" value="1"/>
</dbReference>
<dbReference type="InterPro" id="IPR050408">
    <property type="entry name" value="HGPRT"/>
</dbReference>
<evidence type="ECO:0000256" key="3">
    <source>
        <dbReference type="ARBA" id="ARBA00004496"/>
    </source>
</evidence>
<keyword evidence="12 16" id="KW-0547">Nucleotide-binding</keyword>
<dbReference type="PANTHER" id="PTHR43340">
    <property type="entry name" value="HYPOXANTHINE-GUANINE PHOSPHORIBOSYLTRANSFERASE"/>
    <property type="match status" value="1"/>
</dbReference>
<keyword evidence="13 16" id="KW-0460">Magnesium</keyword>
<dbReference type="NCBIfam" id="TIGR01203">
    <property type="entry name" value="HGPRTase"/>
    <property type="match status" value="1"/>
</dbReference>
<feature type="domain" description="Phosphoribosyltransferase" evidence="17">
    <location>
        <begin position="15"/>
        <end position="162"/>
    </location>
</feature>
<dbReference type="InterPro" id="IPR029057">
    <property type="entry name" value="PRTase-like"/>
</dbReference>
<evidence type="ECO:0000256" key="2">
    <source>
        <dbReference type="ARBA" id="ARBA00002049"/>
    </source>
</evidence>
<dbReference type="EMBL" id="JACBXQ010000003">
    <property type="protein sequence ID" value="MBG9986485.1"/>
    <property type="molecule type" value="Genomic_DNA"/>
</dbReference>
<evidence type="ECO:0000256" key="14">
    <source>
        <dbReference type="ARBA" id="ARBA00048811"/>
    </source>
</evidence>
<evidence type="ECO:0000256" key="4">
    <source>
        <dbReference type="ARBA" id="ARBA00004669"/>
    </source>
</evidence>
<organism evidence="18 19">
    <name type="scientific">Facklamia lactis</name>
    <dbReference type="NCBI Taxonomy" id="2749967"/>
    <lineage>
        <taxon>Bacteria</taxon>
        <taxon>Bacillati</taxon>
        <taxon>Bacillota</taxon>
        <taxon>Bacilli</taxon>
        <taxon>Lactobacillales</taxon>
        <taxon>Aerococcaceae</taxon>
        <taxon>Facklamia</taxon>
    </lineage>
</organism>
<dbReference type="EC" id="2.4.2.8" evidence="16"/>
<evidence type="ECO:0000256" key="9">
    <source>
        <dbReference type="ARBA" id="ARBA00022679"/>
    </source>
</evidence>
<dbReference type="InterPro" id="IPR005904">
    <property type="entry name" value="Hxn_phspho_trans"/>
</dbReference>
<evidence type="ECO:0000256" key="12">
    <source>
        <dbReference type="ARBA" id="ARBA00022741"/>
    </source>
</evidence>
<gene>
    <name evidence="18" type="primary">hpt</name>
    <name evidence="18" type="ORF">HZY91_06200</name>
</gene>
<name>A0ABS0LQP8_9LACT</name>
<comment type="cofactor">
    <cofactor evidence="1 16">
        <name>Mg(2+)</name>
        <dbReference type="ChEBI" id="CHEBI:18420"/>
    </cofactor>
</comment>
<comment type="function">
    <text evidence="2">Purine salvage pathway enzyme that catalyzes the transfer of the ribosyl-5-phosphate group from 5-phospho-alpha-D-ribose 1-diphosphate (PRPP) to the N9 position of the 6-oxopurines hypoxanthine and guanine to form the corresponding ribonucleotides IMP (inosine 5'-monophosphate) and GMP (guanosine 5'-monophosphate), with the release of PPi.</text>
</comment>
<comment type="pathway">
    <text evidence="5">Purine metabolism; GMP biosynthesis via salvage pathway; GMP from guanine: step 1/1.</text>
</comment>
<sequence>MLEQDILSVLVTEEELKATVKRLGKELTEEYQGKDVIVVGILRGAALFMTDLIREMDCYLEIDFMDVSSYGDATESTGEVRIIKDLDSTVDGKEILIVEDIIDTGRTLKYLVDLLKVRNAKSIKICSLLDKPSRRIMSDLTVDYVGVEVPNEFVVGYGLDYKQKYRNLPYIGVLKPEIYS</sequence>